<dbReference type="PANTHER" id="PTHR45818:SF3">
    <property type="entry name" value="PROTEIN VAV"/>
    <property type="match status" value="1"/>
</dbReference>
<evidence type="ECO:0000313" key="4">
    <source>
        <dbReference type="Proteomes" id="UP000799438"/>
    </source>
</evidence>
<gene>
    <name evidence="3" type="ORF">K452DRAFT_320046</name>
</gene>
<feature type="region of interest" description="Disordered" evidence="1">
    <location>
        <begin position="226"/>
        <end position="268"/>
    </location>
</feature>
<dbReference type="InterPro" id="IPR035899">
    <property type="entry name" value="DBL_dom_sf"/>
</dbReference>
<dbReference type="OrthoDB" id="8059989at2759"/>
<dbReference type="SMART" id="SM00325">
    <property type="entry name" value="RhoGEF"/>
    <property type="match status" value="1"/>
</dbReference>
<dbReference type="GO" id="GO:0005085">
    <property type="term" value="F:guanyl-nucleotide exchange factor activity"/>
    <property type="evidence" value="ECO:0007669"/>
    <property type="project" value="InterPro"/>
</dbReference>
<dbReference type="Pfam" id="PF00621">
    <property type="entry name" value="RhoGEF"/>
    <property type="match status" value="1"/>
</dbReference>
<dbReference type="Gene3D" id="1.20.900.10">
    <property type="entry name" value="Dbl homology (DH) domain"/>
    <property type="match status" value="1"/>
</dbReference>
<dbReference type="SUPFAM" id="SSF48065">
    <property type="entry name" value="DBL homology domain (DH-domain)"/>
    <property type="match status" value="1"/>
</dbReference>
<feature type="compositionally biased region" description="Acidic residues" evidence="1">
    <location>
        <begin position="199"/>
        <end position="210"/>
    </location>
</feature>
<feature type="compositionally biased region" description="Basic and acidic residues" evidence="1">
    <location>
        <begin position="186"/>
        <end position="198"/>
    </location>
</feature>
<evidence type="ECO:0000313" key="3">
    <source>
        <dbReference type="EMBL" id="KAF2139956.1"/>
    </source>
</evidence>
<feature type="compositionally biased region" description="Polar residues" evidence="1">
    <location>
        <begin position="23"/>
        <end position="34"/>
    </location>
</feature>
<dbReference type="PROSITE" id="PS50010">
    <property type="entry name" value="DH_2"/>
    <property type="match status" value="1"/>
</dbReference>
<dbReference type="RefSeq" id="XP_033395669.1">
    <property type="nucleotide sequence ID" value="XM_033544284.1"/>
</dbReference>
<feature type="compositionally biased region" description="Basic residues" evidence="1">
    <location>
        <begin position="255"/>
        <end position="268"/>
    </location>
</feature>
<dbReference type="GeneID" id="54301780"/>
<feature type="domain" description="DH" evidence="2">
    <location>
        <begin position="344"/>
        <end position="602"/>
    </location>
</feature>
<dbReference type="InterPro" id="IPR000219">
    <property type="entry name" value="DH_dom"/>
</dbReference>
<name>A0A6A6B7S2_9PEZI</name>
<feature type="region of interest" description="Disordered" evidence="1">
    <location>
        <begin position="163"/>
        <end position="211"/>
    </location>
</feature>
<protein>
    <recommendedName>
        <fullName evidence="2">DH domain-containing protein</fullName>
    </recommendedName>
</protein>
<keyword evidence="4" id="KW-1185">Reference proteome</keyword>
<reference evidence="3" key="1">
    <citation type="journal article" date="2020" name="Stud. Mycol.">
        <title>101 Dothideomycetes genomes: a test case for predicting lifestyles and emergence of pathogens.</title>
        <authorList>
            <person name="Haridas S."/>
            <person name="Albert R."/>
            <person name="Binder M."/>
            <person name="Bloem J."/>
            <person name="Labutti K."/>
            <person name="Salamov A."/>
            <person name="Andreopoulos B."/>
            <person name="Baker S."/>
            <person name="Barry K."/>
            <person name="Bills G."/>
            <person name="Bluhm B."/>
            <person name="Cannon C."/>
            <person name="Castanera R."/>
            <person name="Culley D."/>
            <person name="Daum C."/>
            <person name="Ezra D."/>
            <person name="Gonzalez J."/>
            <person name="Henrissat B."/>
            <person name="Kuo A."/>
            <person name="Liang C."/>
            <person name="Lipzen A."/>
            <person name="Lutzoni F."/>
            <person name="Magnuson J."/>
            <person name="Mondo S."/>
            <person name="Nolan M."/>
            <person name="Ohm R."/>
            <person name="Pangilinan J."/>
            <person name="Park H.-J."/>
            <person name="Ramirez L."/>
            <person name="Alfaro M."/>
            <person name="Sun H."/>
            <person name="Tritt A."/>
            <person name="Yoshinaga Y."/>
            <person name="Zwiers L.-H."/>
            <person name="Turgeon B."/>
            <person name="Goodwin S."/>
            <person name="Spatafora J."/>
            <person name="Crous P."/>
            <person name="Grigoriev I."/>
        </authorList>
    </citation>
    <scope>NUCLEOTIDE SEQUENCE</scope>
    <source>
        <strain evidence="3">CBS 121167</strain>
    </source>
</reference>
<organism evidence="3 4">
    <name type="scientific">Aplosporella prunicola CBS 121167</name>
    <dbReference type="NCBI Taxonomy" id="1176127"/>
    <lineage>
        <taxon>Eukaryota</taxon>
        <taxon>Fungi</taxon>
        <taxon>Dikarya</taxon>
        <taxon>Ascomycota</taxon>
        <taxon>Pezizomycotina</taxon>
        <taxon>Dothideomycetes</taxon>
        <taxon>Dothideomycetes incertae sedis</taxon>
        <taxon>Botryosphaeriales</taxon>
        <taxon>Aplosporellaceae</taxon>
        <taxon>Aplosporella</taxon>
    </lineage>
</organism>
<sequence length="1089" mass="121218">MAYVLSLPPQSPLKRSFSETPYLRSTSSSHDSLNTIRRCRPNNVSATSLITLTSVKAGSWARTNENAPPKSRTTSFLDLISELPPVCSVHNETEYFPEKPLRPHDIPLPPSPLPPTICFEVVDTPQTEEFPDISLPEALVPEVETESDSDSVEWPIVISYASNGSSSASSITTDQGENYDEDCDGDHDGDHDEGRGEDRDEDLEDSLDVESPEKIAPFRRWVSTLRRRNKQRSKELSSSSRRWTLDGSGDEPTKKRAHRDAKITAHKKSNSLTSSMGFVTAVKSASITLASTSIAPLTLISTMNSRSKGSNHGSTVSDAKFVAKMNSTGSTQLMDERASERAKHRRRTLEEIITSEEGYIGDMKVLVNVYLTVLASTPAVSSQTRLAIHRNVSQILQLHEDLLGELHRIVPNPEYVHDDSSFEVVSRPKHVRWQSVDIVPGRKTGIAVSRRQQRHSMDICQTPEPAPVGLTADTKTVADVAGIFDKFMKRFFAYEEYSSKFESVNQELESTYRTIPAWSAYERGVEALSCAVTSVNNKEASCKKGLTLADLLIKPIQRPAKYPLFFSDLLKHTPVADDPVAHAELEKVYYRLKDAIQEINNAKDDPVTRRLIETTWLLQDRLVFSTEQILPHALLTRLLGHVVLCGVLHVAYQTNERVEGKYMICILFRSCLLLAITDKGYATYHVVAAIALGNGSIEQPNNGRGLQCHTALFTWKLVFEAEHRLFEIILSACSAQEEDVWKKILRQRIAAEDSDLLEGRSTVQELFSSLTLNLKNIGPAFGQPDSFTRRMSIKRAGTVGPKTNLNQVIIKNTEAQKKPLTAQSTASLPVGRSQSHLSTCLVPTLAPRRAERVRLETAICDVWTRDALPYPGMSPRRAENPIRASANSVMRKLSMASITSNFSKRSGSYASLSQLRREDHPKPSKRPSPPLRKASLPSTLRRPVFDFHKTPTTFLPADFELKATNNRRRRQANRAMVFERATEHMVLPMVPAVAVTPSPPEPTPTTITPKRSATTLNGLSNVNGSGEVVAKPAKPEVTVTSVQEQEIRLAVLNKPSCKPRTRRFKFWARSNDAQKTILDQPKRMATPTS</sequence>
<dbReference type="EMBL" id="ML995491">
    <property type="protein sequence ID" value="KAF2139956.1"/>
    <property type="molecule type" value="Genomic_DNA"/>
</dbReference>
<dbReference type="Proteomes" id="UP000799438">
    <property type="component" value="Unassembled WGS sequence"/>
</dbReference>
<evidence type="ECO:0000256" key="1">
    <source>
        <dbReference type="SAM" id="MobiDB-lite"/>
    </source>
</evidence>
<feature type="region of interest" description="Disordered" evidence="1">
    <location>
        <begin position="907"/>
        <end position="942"/>
    </location>
</feature>
<dbReference type="PANTHER" id="PTHR45818">
    <property type="entry name" value="PROTEIN VAV"/>
    <property type="match status" value="1"/>
</dbReference>
<accession>A0A6A6B7S2</accession>
<feature type="region of interest" description="Disordered" evidence="1">
    <location>
        <begin position="1"/>
        <end position="34"/>
    </location>
</feature>
<dbReference type="AlphaFoldDB" id="A0A6A6B7S2"/>
<dbReference type="GO" id="GO:0005737">
    <property type="term" value="C:cytoplasm"/>
    <property type="evidence" value="ECO:0007669"/>
    <property type="project" value="TreeGrafter"/>
</dbReference>
<evidence type="ECO:0000259" key="2">
    <source>
        <dbReference type="PROSITE" id="PS50010"/>
    </source>
</evidence>
<proteinExistence type="predicted"/>